<comment type="caution">
    <text evidence="2">The sequence shown here is derived from an EMBL/GenBank/DDBJ whole genome shotgun (WGS) entry which is preliminary data.</text>
</comment>
<organism evidence="2 3">
    <name type="scientific">Imshaugia aleurites</name>
    <dbReference type="NCBI Taxonomy" id="172621"/>
    <lineage>
        <taxon>Eukaryota</taxon>
        <taxon>Fungi</taxon>
        <taxon>Dikarya</taxon>
        <taxon>Ascomycota</taxon>
        <taxon>Pezizomycotina</taxon>
        <taxon>Lecanoromycetes</taxon>
        <taxon>OSLEUM clade</taxon>
        <taxon>Lecanoromycetidae</taxon>
        <taxon>Lecanorales</taxon>
        <taxon>Lecanorineae</taxon>
        <taxon>Parmeliaceae</taxon>
        <taxon>Imshaugia</taxon>
    </lineage>
</organism>
<proteinExistence type="predicted"/>
<name>A0A8H3GDC8_9LECA</name>
<sequence>MVSVRPVKEAIMDYPGVFVDEALGFAVGLLYWYGGYITLGSFAAERRQKVGELHEHGDTHHGMEKGLM</sequence>
<dbReference type="AlphaFoldDB" id="A0A8H3GDC8"/>
<reference evidence="2" key="1">
    <citation type="submission" date="2021-03" db="EMBL/GenBank/DDBJ databases">
        <authorList>
            <person name="Tagirdzhanova G."/>
        </authorList>
    </citation>
    <scope>NUCLEOTIDE SEQUENCE</scope>
</reference>
<protein>
    <submittedName>
        <fullName evidence="2">Uncharacterized protein</fullName>
    </submittedName>
</protein>
<evidence type="ECO:0000313" key="3">
    <source>
        <dbReference type="Proteomes" id="UP000664534"/>
    </source>
</evidence>
<dbReference type="Proteomes" id="UP000664534">
    <property type="component" value="Unassembled WGS sequence"/>
</dbReference>
<dbReference type="EMBL" id="CAJPDT010000105">
    <property type="protein sequence ID" value="CAF9938068.1"/>
    <property type="molecule type" value="Genomic_DNA"/>
</dbReference>
<keyword evidence="1" id="KW-0812">Transmembrane</keyword>
<gene>
    <name evidence="2" type="ORF">IMSHALPRED_000646</name>
</gene>
<accession>A0A8H3GDC8</accession>
<keyword evidence="3" id="KW-1185">Reference proteome</keyword>
<keyword evidence="1" id="KW-0472">Membrane</keyword>
<evidence type="ECO:0000313" key="2">
    <source>
        <dbReference type="EMBL" id="CAF9938068.1"/>
    </source>
</evidence>
<dbReference type="OrthoDB" id="3900342at2759"/>
<feature type="transmembrane region" description="Helical" evidence="1">
    <location>
        <begin position="22"/>
        <end position="44"/>
    </location>
</feature>
<keyword evidence="1" id="KW-1133">Transmembrane helix</keyword>
<evidence type="ECO:0000256" key="1">
    <source>
        <dbReference type="SAM" id="Phobius"/>
    </source>
</evidence>